<comment type="subcellular location">
    <subcellularLocation>
        <location evidence="1">Cell membrane</location>
        <topology evidence="1">Multi-pass membrane protein</topology>
    </subcellularLocation>
</comment>
<feature type="transmembrane region" description="Helical" evidence="5">
    <location>
        <begin position="296"/>
        <end position="315"/>
    </location>
</feature>
<dbReference type="Gene3D" id="1.20.1250.20">
    <property type="entry name" value="MFS general substrate transporter like domains"/>
    <property type="match status" value="2"/>
</dbReference>
<feature type="transmembrane region" description="Helical" evidence="5">
    <location>
        <begin position="355"/>
        <end position="376"/>
    </location>
</feature>
<feature type="domain" description="Major facilitator superfamily (MFS) profile" evidence="6">
    <location>
        <begin position="226"/>
        <end position="414"/>
    </location>
</feature>
<feature type="transmembrane region" description="Helical" evidence="5">
    <location>
        <begin position="321"/>
        <end position="343"/>
    </location>
</feature>
<feature type="transmembrane region" description="Helical" evidence="5">
    <location>
        <begin position="264"/>
        <end position="284"/>
    </location>
</feature>
<keyword evidence="8" id="KW-1185">Reference proteome</keyword>
<dbReference type="RefSeq" id="WP_106265100.1">
    <property type="nucleotide sequence ID" value="NZ_PVTX01000001.1"/>
</dbReference>
<dbReference type="EMBL" id="PVTX01000001">
    <property type="protein sequence ID" value="PRZ09927.1"/>
    <property type="molecule type" value="Genomic_DNA"/>
</dbReference>
<dbReference type="PROSITE" id="PS50850">
    <property type="entry name" value="MFS"/>
    <property type="match status" value="1"/>
</dbReference>
<feature type="transmembrane region" description="Helical" evidence="5">
    <location>
        <begin position="148"/>
        <end position="168"/>
    </location>
</feature>
<dbReference type="InterPro" id="IPR020846">
    <property type="entry name" value="MFS_dom"/>
</dbReference>
<evidence type="ECO:0000313" key="7">
    <source>
        <dbReference type="EMBL" id="PRZ09927.1"/>
    </source>
</evidence>
<feature type="transmembrane region" description="Helical" evidence="5">
    <location>
        <begin position="174"/>
        <end position="195"/>
    </location>
</feature>
<dbReference type="InterPro" id="IPR011701">
    <property type="entry name" value="MFS"/>
</dbReference>
<dbReference type="CDD" id="cd17393">
    <property type="entry name" value="MFS_MosC_like"/>
    <property type="match status" value="1"/>
</dbReference>
<evidence type="ECO:0000259" key="6">
    <source>
        <dbReference type="PROSITE" id="PS50850"/>
    </source>
</evidence>
<name>A0ABX5EHL7_9MICO</name>
<evidence type="ECO:0000256" key="5">
    <source>
        <dbReference type="SAM" id="Phobius"/>
    </source>
</evidence>
<gene>
    <name evidence="7" type="ORF">BCL65_10165</name>
</gene>
<evidence type="ECO:0000313" key="8">
    <source>
        <dbReference type="Proteomes" id="UP000239895"/>
    </source>
</evidence>
<feature type="transmembrane region" description="Helical" evidence="5">
    <location>
        <begin position="227"/>
        <end position="244"/>
    </location>
</feature>
<dbReference type="SUPFAM" id="SSF103473">
    <property type="entry name" value="MFS general substrate transporter"/>
    <property type="match status" value="1"/>
</dbReference>
<dbReference type="InterPro" id="IPR036259">
    <property type="entry name" value="MFS_trans_sf"/>
</dbReference>
<keyword evidence="4 5" id="KW-0472">Membrane</keyword>
<accession>A0ABX5EHL7</accession>
<dbReference type="InterPro" id="IPR051788">
    <property type="entry name" value="MFS_Transporter"/>
</dbReference>
<evidence type="ECO:0000256" key="2">
    <source>
        <dbReference type="ARBA" id="ARBA00022692"/>
    </source>
</evidence>
<protein>
    <submittedName>
        <fullName evidence="7">Fucose permease</fullName>
    </submittedName>
</protein>
<organism evidence="7 8">
    <name type="scientific">Isoptericola halotolerans</name>
    <dbReference type="NCBI Taxonomy" id="300560"/>
    <lineage>
        <taxon>Bacteria</taxon>
        <taxon>Bacillati</taxon>
        <taxon>Actinomycetota</taxon>
        <taxon>Actinomycetes</taxon>
        <taxon>Micrococcales</taxon>
        <taxon>Promicromonosporaceae</taxon>
        <taxon>Isoptericola</taxon>
    </lineage>
</organism>
<dbReference type="PANTHER" id="PTHR23514">
    <property type="entry name" value="BYPASS OF STOP CODON PROTEIN 6"/>
    <property type="match status" value="1"/>
</dbReference>
<evidence type="ECO:0000256" key="4">
    <source>
        <dbReference type="ARBA" id="ARBA00023136"/>
    </source>
</evidence>
<keyword evidence="2 5" id="KW-0812">Transmembrane</keyword>
<sequence>MSTDTTPGRPGRPDLVARRARAAVAALFLTNGALFANLLPRYPEIKAALDLSNTVYGLAVIAFPAGAIVSGFATAAAVRRFGSARIAAVGTVLTAVGVLCAGLAPALGLFVAALFAAGASDAFTDVGQNAHGLRVQRRYGRSIFNSFHALWSVGSVVGGAMSAVAIALDVPLGIHLAVSGAIFSAVALVALRYCLPGLDEQERAAGGRTGDRPADGGAPAAGPRGRTIFLLVAFVVVAISGTVVEEATNSWAAVYLSGSLDTTGAVAATAFIAFMAAEFVGRATGDRFVDRFGQRAVARAGGLLVAVAMGLALAFPSVPGTVVGFAVAGFGVATVIPAAMHAADELPGLRAGTGLMVVTWLMRLGFLLTPPFVGLVSDATTLQVGLLVVPAAGIAIVLAGSLLQGRRTTPRIDL</sequence>
<feature type="transmembrane region" description="Helical" evidence="5">
    <location>
        <begin position="20"/>
        <end position="39"/>
    </location>
</feature>
<proteinExistence type="predicted"/>
<keyword evidence="3 5" id="KW-1133">Transmembrane helix</keyword>
<feature type="transmembrane region" description="Helical" evidence="5">
    <location>
        <begin position="382"/>
        <end position="403"/>
    </location>
</feature>
<feature type="transmembrane region" description="Helical" evidence="5">
    <location>
        <begin position="85"/>
        <end position="104"/>
    </location>
</feature>
<comment type="caution">
    <text evidence="7">The sequence shown here is derived from an EMBL/GenBank/DDBJ whole genome shotgun (WGS) entry which is preliminary data.</text>
</comment>
<feature type="transmembrane region" description="Helical" evidence="5">
    <location>
        <begin position="55"/>
        <end position="78"/>
    </location>
</feature>
<evidence type="ECO:0000256" key="1">
    <source>
        <dbReference type="ARBA" id="ARBA00004651"/>
    </source>
</evidence>
<dbReference type="PANTHER" id="PTHR23514:SF13">
    <property type="entry name" value="INNER MEMBRANE PROTEIN YBJJ"/>
    <property type="match status" value="1"/>
</dbReference>
<dbReference type="Proteomes" id="UP000239895">
    <property type="component" value="Unassembled WGS sequence"/>
</dbReference>
<dbReference type="Pfam" id="PF07690">
    <property type="entry name" value="MFS_1"/>
    <property type="match status" value="1"/>
</dbReference>
<reference evidence="7 8" key="1">
    <citation type="submission" date="2018-03" db="EMBL/GenBank/DDBJ databases">
        <title>Comparative analysis of microorganisms from saline springs in Andes Mountain Range, Colombia.</title>
        <authorList>
            <person name="Rubin E."/>
        </authorList>
    </citation>
    <scope>NUCLEOTIDE SEQUENCE [LARGE SCALE GENOMIC DNA]</scope>
    <source>
        <strain evidence="7 8">CG 23</strain>
    </source>
</reference>
<evidence type="ECO:0000256" key="3">
    <source>
        <dbReference type="ARBA" id="ARBA00022989"/>
    </source>
</evidence>